<dbReference type="Gene3D" id="1.20.120.1760">
    <property type="match status" value="1"/>
</dbReference>
<dbReference type="PANTHER" id="PTHR14269">
    <property type="entry name" value="CDP-DIACYLGLYCEROL--GLYCEROL-3-PHOSPHATE 3-PHOSPHATIDYLTRANSFERASE-RELATED"/>
    <property type="match status" value="1"/>
</dbReference>
<evidence type="ECO:0000313" key="19">
    <source>
        <dbReference type="Proteomes" id="UP000308054"/>
    </source>
</evidence>
<feature type="transmembrane region" description="Helical" evidence="17">
    <location>
        <begin position="12"/>
        <end position="35"/>
    </location>
</feature>
<dbReference type="AlphaFoldDB" id="A0A4S2H3X9"/>
<evidence type="ECO:0000256" key="10">
    <source>
        <dbReference type="ARBA" id="ARBA00022989"/>
    </source>
</evidence>
<evidence type="ECO:0000256" key="7">
    <source>
        <dbReference type="ARBA" id="ARBA00022516"/>
    </source>
</evidence>
<comment type="caution">
    <text evidence="18">The sequence shown here is derived from an EMBL/GenBank/DDBJ whole genome shotgun (WGS) entry which is preliminary data.</text>
</comment>
<proteinExistence type="inferred from homology"/>
<accession>A0A4S2H3X9</accession>
<dbReference type="PANTHER" id="PTHR14269:SF62">
    <property type="entry name" value="CDP-DIACYLGLYCEROL--GLYCEROL-3-PHOSPHATE 3-PHOSPHATIDYLTRANSFERASE 1, CHLOROPLASTIC"/>
    <property type="match status" value="1"/>
</dbReference>
<dbReference type="GO" id="GO:0008444">
    <property type="term" value="F:CDP-diacylglycerol-glycerol-3-phosphate 3-phosphatidyltransferase activity"/>
    <property type="evidence" value="ECO:0007669"/>
    <property type="project" value="UniProtKB-EC"/>
</dbReference>
<dbReference type="Proteomes" id="UP000308054">
    <property type="component" value="Unassembled WGS sequence"/>
</dbReference>
<evidence type="ECO:0000256" key="3">
    <source>
        <dbReference type="ARBA" id="ARBA00005189"/>
    </source>
</evidence>
<feature type="transmembrane region" description="Helical" evidence="17">
    <location>
        <begin position="175"/>
        <end position="198"/>
    </location>
</feature>
<feature type="transmembrane region" description="Helical" evidence="17">
    <location>
        <begin position="47"/>
        <end position="65"/>
    </location>
</feature>
<dbReference type="Pfam" id="PF01066">
    <property type="entry name" value="CDP-OH_P_transf"/>
    <property type="match status" value="1"/>
</dbReference>
<keyword evidence="12 17" id="KW-0472">Membrane</keyword>
<evidence type="ECO:0000313" key="18">
    <source>
        <dbReference type="EMBL" id="TGY90081.1"/>
    </source>
</evidence>
<comment type="similarity">
    <text evidence="4 16">Belongs to the CDP-alcohol phosphatidyltransferase class-I family.</text>
</comment>
<evidence type="ECO:0000256" key="5">
    <source>
        <dbReference type="ARBA" id="ARBA00013170"/>
    </source>
</evidence>
<evidence type="ECO:0000256" key="4">
    <source>
        <dbReference type="ARBA" id="ARBA00010441"/>
    </source>
</evidence>
<dbReference type="InterPro" id="IPR004570">
    <property type="entry name" value="Phosphatidylglycerol_P_synth"/>
</dbReference>
<keyword evidence="10 17" id="KW-1133">Transmembrane helix</keyword>
<dbReference type="InterPro" id="IPR000462">
    <property type="entry name" value="CDP-OH_P_trans"/>
</dbReference>
<keyword evidence="13" id="KW-0594">Phospholipid biosynthesis</keyword>
<dbReference type="InterPro" id="IPR050324">
    <property type="entry name" value="CDP-alcohol_PTase-I"/>
</dbReference>
<comment type="pathway">
    <text evidence="3">Lipid metabolism.</text>
</comment>
<dbReference type="EMBL" id="SRXW01000001">
    <property type="protein sequence ID" value="TGY90081.1"/>
    <property type="molecule type" value="Genomic_DNA"/>
</dbReference>
<dbReference type="InterPro" id="IPR043130">
    <property type="entry name" value="CDP-OH_PTrfase_TM_dom"/>
</dbReference>
<organism evidence="18 19">
    <name type="scientific">Marinicauda algicola</name>
    <dbReference type="NCBI Taxonomy" id="2029849"/>
    <lineage>
        <taxon>Bacteria</taxon>
        <taxon>Pseudomonadati</taxon>
        <taxon>Pseudomonadota</taxon>
        <taxon>Alphaproteobacteria</taxon>
        <taxon>Maricaulales</taxon>
        <taxon>Maricaulaceae</taxon>
        <taxon>Marinicauda</taxon>
    </lineage>
</organism>
<keyword evidence="8 16" id="KW-0808">Transferase</keyword>
<evidence type="ECO:0000256" key="2">
    <source>
        <dbReference type="ARBA" id="ARBA00005042"/>
    </source>
</evidence>
<evidence type="ECO:0000256" key="15">
    <source>
        <dbReference type="ARBA" id="ARBA00048586"/>
    </source>
</evidence>
<keyword evidence="14" id="KW-1208">Phospholipid metabolism</keyword>
<sequence length="204" mass="21736">MRASHPPGLTRHLPNLVTIGRALAGLAGAWMLLHARHLHLEAGTQEAAVWFAAGSGLVFAIAALSDGLDGWLARALGATSPLGALLDPIADKVLVAAYLLAFVRVSGLDPYLTPAVAIIVGRDVVVTGLRLSRLSRDEVPLPVTDDAKFKTGLVMILIALPYLLVLFGMREVAAWFYLWVGGVWLAAALSAWTAVPYLRKALSR</sequence>
<evidence type="ECO:0000256" key="17">
    <source>
        <dbReference type="SAM" id="Phobius"/>
    </source>
</evidence>
<dbReference type="GO" id="GO:0016020">
    <property type="term" value="C:membrane"/>
    <property type="evidence" value="ECO:0007669"/>
    <property type="project" value="UniProtKB-SubCell"/>
</dbReference>
<feature type="transmembrane region" description="Helical" evidence="17">
    <location>
        <begin position="152"/>
        <end position="169"/>
    </location>
</feature>
<dbReference type="GO" id="GO:0046474">
    <property type="term" value="P:glycerophospholipid biosynthetic process"/>
    <property type="evidence" value="ECO:0007669"/>
    <property type="project" value="TreeGrafter"/>
</dbReference>
<evidence type="ECO:0000256" key="13">
    <source>
        <dbReference type="ARBA" id="ARBA00023209"/>
    </source>
</evidence>
<evidence type="ECO:0000256" key="8">
    <source>
        <dbReference type="ARBA" id="ARBA00022679"/>
    </source>
</evidence>
<evidence type="ECO:0000256" key="9">
    <source>
        <dbReference type="ARBA" id="ARBA00022692"/>
    </source>
</evidence>
<keyword evidence="9 17" id="KW-0812">Transmembrane</keyword>
<comment type="catalytic activity">
    <reaction evidence="15">
        <text>a CDP-1,2-diacyl-sn-glycerol + sn-glycerol 3-phosphate = a 1,2-diacyl-sn-glycero-3-phospho-(1'-sn-glycero-3'-phosphate) + CMP + H(+)</text>
        <dbReference type="Rhea" id="RHEA:12593"/>
        <dbReference type="ChEBI" id="CHEBI:15378"/>
        <dbReference type="ChEBI" id="CHEBI:57597"/>
        <dbReference type="ChEBI" id="CHEBI:58332"/>
        <dbReference type="ChEBI" id="CHEBI:60110"/>
        <dbReference type="ChEBI" id="CHEBI:60377"/>
        <dbReference type="EC" id="2.7.8.5"/>
    </reaction>
</comment>
<comment type="subcellular location">
    <subcellularLocation>
        <location evidence="1">Membrane</location>
        <topology evidence="1">Multi-pass membrane protein</topology>
    </subcellularLocation>
</comment>
<evidence type="ECO:0000256" key="6">
    <source>
        <dbReference type="ARBA" id="ARBA00014944"/>
    </source>
</evidence>
<gene>
    <name evidence="18" type="ORF">E5163_02840</name>
</gene>
<protein>
    <recommendedName>
        <fullName evidence="6">CDP-diacylglycerol--glycerol-3-phosphate 3-phosphatidyltransferase</fullName>
        <ecNumber evidence="5">2.7.8.5</ecNumber>
    </recommendedName>
</protein>
<dbReference type="EC" id="2.7.8.5" evidence="5"/>
<evidence type="ECO:0000256" key="12">
    <source>
        <dbReference type="ARBA" id="ARBA00023136"/>
    </source>
</evidence>
<dbReference type="PIRSF" id="PIRSF000847">
    <property type="entry name" value="Phos_ph_gly_syn"/>
    <property type="match status" value="1"/>
</dbReference>
<evidence type="ECO:0000256" key="1">
    <source>
        <dbReference type="ARBA" id="ARBA00004141"/>
    </source>
</evidence>
<name>A0A4S2H3X9_9PROT</name>
<evidence type="ECO:0000256" key="14">
    <source>
        <dbReference type="ARBA" id="ARBA00023264"/>
    </source>
</evidence>
<dbReference type="OrthoDB" id="9796672at2"/>
<reference evidence="18 19" key="1">
    <citation type="journal article" date="2017" name="Int. J. Syst. Evol. Microbiol.">
        <title>Marinicauda algicola sp. nov., isolated from a marine red alga Rhodosorus marinus.</title>
        <authorList>
            <person name="Jeong S.E."/>
            <person name="Jeon S.H."/>
            <person name="Chun B.H."/>
            <person name="Kim D.W."/>
            <person name="Jeon C.O."/>
        </authorList>
    </citation>
    <scope>NUCLEOTIDE SEQUENCE [LARGE SCALE GENOMIC DNA]</scope>
    <source>
        <strain evidence="18 19">JCM 31718</strain>
    </source>
</reference>
<dbReference type="InterPro" id="IPR048254">
    <property type="entry name" value="CDP_ALCOHOL_P_TRANSF_CS"/>
</dbReference>
<keyword evidence="7" id="KW-0444">Lipid biosynthesis</keyword>
<dbReference type="RefSeq" id="WP_135994580.1">
    <property type="nucleotide sequence ID" value="NZ_CP071057.1"/>
</dbReference>
<dbReference type="PROSITE" id="PS00379">
    <property type="entry name" value="CDP_ALCOHOL_P_TRANSF"/>
    <property type="match status" value="1"/>
</dbReference>
<evidence type="ECO:0000256" key="16">
    <source>
        <dbReference type="RuleBase" id="RU003750"/>
    </source>
</evidence>
<keyword evidence="19" id="KW-1185">Reference proteome</keyword>
<evidence type="ECO:0000256" key="11">
    <source>
        <dbReference type="ARBA" id="ARBA00023098"/>
    </source>
</evidence>
<keyword evidence="11" id="KW-0443">Lipid metabolism</keyword>
<comment type="pathway">
    <text evidence="2">Phospholipid metabolism; phosphatidylglycerol biosynthesis; phosphatidylglycerol from CDP-diacylglycerol: step 1/2.</text>
</comment>